<feature type="region of interest" description="Disordered" evidence="1">
    <location>
        <begin position="1"/>
        <end position="39"/>
    </location>
</feature>
<reference evidence="3" key="1">
    <citation type="submission" date="2022-10" db="EMBL/GenBank/DDBJ databases">
        <title>Genome assembly of Pristionchus species.</title>
        <authorList>
            <person name="Yoshida K."/>
            <person name="Sommer R.J."/>
        </authorList>
    </citation>
    <scope>NUCLEOTIDE SEQUENCE [LARGE SCALE GENOMIC DNA]</scope>
    <source>
        <strain evidence="3">RS5460</strain>
    </source>
</reference>
<comment type="caution">
    <text evidence="2">The sequence shown here is derived from an EMBL/GenBank/DDBJ whole genome shotgun (WGS) entry which is preliminary data.</text>
</comment>
<evidence type="ECO:0000256" key="1">
    <source>
        <dbReference type="SAM" id="MobiDB-lite"/>
    </source>
</evidence>
<evidence type="ECO:0000313" key="3">
    <source>
        <dbReference type="Proteomes" id="UP001328107"/>
    </source>
</evidence>
<accession>A0AAN5CGM0</accession>
<organism evidence="2 3">
    <name type="scientific">Pristionchus mayeri</name>
    <dbReference type="NCBI Taxonomy" id="1317129"/>
    <lineage>
        <taxon>Eukaryota</taxon>
        <taxon>Metazoa</taxon>
        <taxon>Ecdysozoa</taxon>
        <taxon>Nematoda</taxon>
        <taxon>Chromadorea</taxon>
        <taxon>Rhabditida</taxon>
        <taxon>Rhabditina</taxon>
        <taxon>Diplogasteromorpha</taxon>
        <taxon>Diplogasteroidea</taxon>
        <taxon>Neodiplogasteridae</taxon>
        <taxon>Pristionchus</taxon>
    </lineage>
</organism>
<evidence type="ECO:0000313" key="2">
    <source>
        <dbReference type="EMBL" id="GMR43324.1"/>
    </source>
</evidence>
<sequence>MIYLQRPPDRQRPQRRAQADPAKAPLPQNITSIPPPSAPRVQYITSSLDSPSHQIHSAPLQHVRQAAPHLHRRRLPRFRDFGAVPVSLRVVRVPLRFVRLGIPRIQLLLGLQQGRTGRRSTPCWRTLRTHRQ</sequence>
<proteinExistence type="predicted"/>
<protein>
    <submittedName>
        <fullName evidence="2">Uncharacterized protein</fullName>
    </submittedName>
</protein>
<dbReference type="EMBL" id="BTRK01000003">
    <property type="protein sequence ID" value="GMR43324.1"/>
    <property type="molecule type" value="Genomic_DNA"/>
</dbReference>
<name>A0AAN5CGM0_9BILA</name>
<keyword evidence="3" id="KW-1185">Reference proteome</keyword>
<dbReference type="AlphaFoldDB" id="A0AAN5CGM0"/>
<dbReference type="Proteomes" id="UP001328107">
    <property type="component" value="Unassembled WGS sequence"/>
</dbReference>
<gene>
    <name evidence="2" type="ORF">PMAYCL1PPCAC_13519</name>
</gene>